<dbReference type="RefSeq" id="WP_111474644.1">
    <property type="nucleotide sequence ID" value="NZ_QKZR01000001.1"/>
</dbReference>
<comment type="caution">
    <text evidence="1">The sequence shown here is derived from an EMBL/GenBank/DDBJ whole genome shotgun (WGS) entry which is preliminary data.</text>
</comment>
<evidence type="ECO:0000313" key="1">
    <source>
        <dbReference type="EMBL" id="PZX44093.1"/>
    </source>
</evidence>
<reference evidence="1 2" key="1">
    <citation type="submission" date="2018-06" db="EMBL/GenBank/DDBJ databases">
        <title>Genomic Encyclopedia of Archaeal and Bacterial Type Strains, Phase II (KMG-II): from individual species to whole genera.</title>
        <authorList>
            <person name="Goeker M."/>
        </authorList>
    </citation>
    <scope>NUCLEOTIDE SEQUENCE [LARGE SCALE GENOMIC DNA]</scope>
    <source>
        <strain evidence="1 2">DSM 17205</strain>
    </source>
</reference>
<dbReference type="EMBL" id="QKZR01000001">
    <property type="protein sequence ID" value="PZX44093.1"/>
    <property type="molecule type" value="Genomic_DNA"/>
</dbReference>
<protein>
    <submittedName>
        <fullName evidence="1">Uncharacterized protein</fullName>
    </submittedName>
</protein>
<keyword evidence="2" id="KW-1185">Reference proteome</keyword>
<sequence length="79" mass="8926">MSNNFSPLKAVGCSLTRHHFKTSRVVNERIEELCCSKCGKQMTKTIYGDFVPLNDRYAQINRALNDVAQKRKRAGLVPA</sequence>
<organism evidence="1 2">
    <name type="scientific">Nonlabens dokdonensis</name>
    <dbReference type="NCBI Taxonomy" id="328515"/>
    <lineage>
        <taxon>Bacteria</taxon>
        <taxon>Pseudomonadati</taxon>
        <taxon>Bacteroidota</taxon>
        <taxon>Flavobacteriia</taxon>
        <taxon>Flavobacteriales</taxon>
        <taxon>Flavobacteriaceae</taxon>
        <taxon>Nonlabens</taxon>
    </lineage>
</organism>
<dbReference type="Proteomes" id="UP000248584">
    <property type="component" value="Unassembled WGS sequence"/>
</dbReference>
<proteinExistence type="predicted"/>
<evidence type="ECO:0000313" key="2">
    <source>
        <dbReference type="Proteomes" id="UP000248584"/>
    </source>
</evidence>
<name>A0ABX5Q203_9FLAO</name>
<gene>
    <name evidence="1" type="ORF">LX97_01102</name>
</gene>
<accession>A0ABX5Q203</accession>